<dbReference type="EMBL" id="RSCL01000016">
    <property type="protein sequence ID" value="RUT02376.1"/>
    <property type="molecule type" value="Genomic_DNA"/>
</dbReference>
<keyword evidence="2" id="KW-1185">Reference proteome</keyword>
<reference evidence="1" key="2">
    <citation type="journal article" date="2019" name="Genome Biol. Evol.">
        <title>Day and night: Metabolic profiles and evolutionary relationships of six axenic non-marine cyanobacteria.</title>
        <authorList>
            <person name="Will S.E."/>
            <person name="Henke P."/>
            <person name="Boedeker C."/>
            <person name="Huang S."/>
            <person name="Brinkmann H."/>
            <person name="Rohde M."/>
            <person name="Jarek M."/>
            <person name="Friedl T."/>
            <person name="Seufert S."/>
            <person name="Schumacher M."/>
            <person name="Overmann J."/>
            <person name="Neumann-Schaal M."/>
            <person name="Petersen J."/>
        </authorList>
    </citation>
    <scope>NUCLEOTIDE SEQUENCE [LARGE SCALE GENOMIC DNA]</scope>
    <source>
        <strain evidence="1">PCC 7102</strain>
    </source>
</reference>
<proteinExistence type="predicted"/>
<gene>
    <name evidence="1" type="ORF">DSM106972_058540</name>
</gene>
<comment type="caution">
    <text evidence="1">The sequence shown here is derived from an EMBL/GenBank/DDBJ whole genome shotgun (WGS) entry which is preliminary data.</text>
</comment>
<name>A0A433V8C5_9CYAN</name>
<evidence type="ECO:0000313" key="1">
    <source>
        <dbReference type="EMBL" id="RUT02376.1"/>
    </source>
</evidence>
<accession>A0A433V8C5</accession>
<dbReference type="Proteomes" id="UP000271624">
    <property type="component" value="Unassembled WGS sequence"/>
</dbReference>
<sequence>MSATAKTMTQTTKRESLPKRLKKLAIVFQKVKHLDEDTIRFYLANPDLVLNNIEKFNVNDITTQDSDRPDKLSV</sequence>
<reference evidence="1" key="1">
    <citation type="submission" date="2018-12" db="EMBL/GenBank/DDBJ databases">
        <authorList>
            <person name="Will S."/>
            <person name="Neumann-Schaal M."/>
            <person name="Henke P."/>
        </authorList>
    </citation>
    <scope>NUCLEOTIDE SEQUENCE</scope>
    <source>
        <strain evidence="1">PCC 7102</strain>
    </source>
</reference>
<protein>
    <submittedName>
        <fullName evidence="1">Uncharacterized protein</fullName>
    </submittedName>
</protein>
<evidence type="ECO:0000313" key="2">
    <source>
        <dbReference type="Proteomes" id="UP000271624"/>
    </source>
</evidence>
<organism evidence="1 2">
    <name type="scientific">Dulcicalothrix desertica PCC 7102</name>
    <dbReference type="NCBI Taxonomy" id="232991"/>
    <lineage>
        <taxon>Bacteria</taxon>
        <taxon>Bacillati</taxon>
        <taxon>Cyanobacteriota</taxon>
        <taxon>Cyanophyceae</taxon>
        <taxon>Nostocales</taxon>
        <taxon>Calotrichaceae</taxon>
        <taxon>Dulcicalothrix</taxon>
    </lineage>
</organism>
<dbReference type="AlphaFoldDB" id="A0A433V8C5"/>